<name>A0A4P7IHK4_9ACTN</name>
<keyword evidence="4" id="KW-1185">Reference proteome</keyword>
<dbReference type="AlphaFoldDB" id="A0A4P7IHK4"/>
<dbReference type="OrthoDB" id="3225323at2"/>
<dbReference type="InterPro" id="IPR039535">
    <property type="entry name" value="ASST-like"/>
</dbReference>
<dbReference type="PROSITE" id="PS51318">
    <property type="entry name" value="TAT"/>
    <property type="match status" value="1"/>
</dbReference>
<keyword evidence="2" id="KW-0812">Transmembrane</keyword>
<dbReference type="SUPFAM" id="SSF50998">
    <property type="entry name" value="Quinoprotein alcohol dehydrogenase-like"/>
    <property type="match status" value="1"/>
</dbReference>
<dbReference type="PANTHER" id="PTHR35340">
    <property type="entry name" value="PQQ ENZYME REPEAT PROTEIN-RELATED"/>
    <property type="match status" value="1"/>
</dbReference>
<dbReference type="InterPro" id="IPR006311">
    <property type="entry name" value="TAT_signal"/>
</dbReference>
<evidence type="ECO:0000313" key="3">
    <source>
        <dbReference type="EMBL" id="QBX56183.1"/>
    </source>
</evidence>
<dbReference type="InterPro" id="IPR011047">
    <property type="entry name" value="Quinoprotein_ADH-like_sf"/>
</dbReference>
<keyword evidence="2" id="KW-1133">Transmembrane helix</keyword>
<dbReference type="EMBL" id="CP038436">
    <property type="protein sequence ID" value="QBX56183.1"/>
    <property type="molecule type" value="Genomic_DNA"/>
</dbReference>
<dbReference type="Pfam" id="PF14269">
    <property type="entry name" value="Arylsulfotran_2"/>
    <property type="match status" value="1"/>
</dbReference>
<protein>
    <recommendedName>
        <fullName evidence="5">ArsR family transcriptional regulator</fullName>
    </recommendedName>
</protein>
<proteinExistence type="predicted"/>
<dbReference type="RefSeq" id="WP_135268174.1">
    <property type="nucleotide sequence ID" value="NZ_CP038436.1"/>
</dbReference>
<dbReference type="PANTHER" id="PTHR35340:SF6">
    <property type="entry name" value="ASST-DOMAIN-CONTAINING PROTEIN"/>
    <property type="match status" value="1"/>
</dbReference>
<feature type="transmembrane region" description="Helical" evidence="2">
    <location>
        <begin position="20"/>
        <end position="41"/>
    </location>
</feature>
<reference evidence="3 4" key="1">
    <citation type="submission" date="2019-03" db="EMBL/GenBank/DDBJ databases">
        <title>Three New Species of Nocardioides, Nocardioides euryhalodurans sp. nov., Nocardioides seonyuensis sp. nov. and Nocardioides eburneoflavus sp. nov. Iolated from Soil.</title>
        <authorList>
            <person name="Roh S.G."/>
            <person name="Lee C."/>
            <person name="Kim M.-K."/>
            <person name="Kim S.B."/>
        </authorList>
    </citation>
    <scope>NUCLEOTIDE SEQUENCE [LARGE SCALE GENOMIC DNA]</scope>
    <source>
        <strain evidence="3 4">MMS17-SY207-3</strain>
    </source>
</reference>
<evidence type="ECO:0008006" key="5">
    <source>
        <dbReference type="Google" id="ProtNLM"/>
    </source>
</evidence>
<dbReference type="Proteomes" id="UP000294853">
    <property type="component" value="Chromosome"/>
</dbReference>
<gene>
    <name evidence="3" type="ORF">EXE58_12365</name>
</gene>
<keyword evidence="2" id="KW-0472">Membrane</keyword>
<dbReference type="KEGG" id="nsn:EXE58_12365"/>
<evidence type="ECO:0000313" key="4">
    <source>
        <dbReference type="Proteomes" id="UP000294853"/>
    </source>
</evidence>
<sequence>MSATSQEPDSRPAGPARRDVLMLGAGAAVGAVAVGGGWALAERDDGDEKAEAKAPSVEADTPPAPDLQRFVSTQLVAPRASTWRKEGAALSAGLLLTCCRTPSFRGLIYDDAGQPVWIEPDGNAGIDLRVQTYRGRPVLTYWTGLVLEGLGFGKGVLLDEQYQVVAEVRAGNGILSDFHEFKLTDQGTALVTAYPVMPFDLSPIDGPAEGWIFGACVQEIDVETGEVLFDWDGMEHIDLTETHRKREEGEGESQEKPFDPVHLNSVVRDGDAYLLSARHTSTVYRVDRSGEILWRLGGERSDFEVPEEGRFGWQHDAQRQPDGTITIYDNHDNATETDSVSAALRFEVDEEARTATLVQALRHEDRYGYAMGNAQYLPDGHVVVGWGMDPIVTEFDESGEAVFELRDLALGSYRAYRHEWTGRPRTSPDLAIGPDGSAHVSWNGATEVARWRLRQQGGAVVATVDRSGFETAIPLDGAGGRLVAEALSRSGQVLGRSRAVTV</sequence>
<evidence type="ECO:0000256" key="1">
    <source>
        <dbReference type="SAM" id="MobiDB-lite"/>
    </source>
</evidence>
<dbReference type="InterPro" id="IPR053143">
    <property type="entry name" value="Arylsulfate_ST"/>
</dbReference>
<accession>A0A4P7IHK4</accession>
<feature type="region of interest" description="Disordered" evidence="1">
    <location>
        <begin position="42"/>
        <end position="65"/>
    </location>
</feature>
<evidence type="ECO:0000256" key="2">
    <source>
        <dbReference type="SAM" id="Phobius"/>
    </source>
</evidence>
<organism evidence="3 4">
    <name type="scientific">Nocardioides seonyuensis</name>
    <dbReference type="NCBI Taxonomy" id="2518371"/>
    <lineage>
        <taxon>Bacteria</taxon>
        <taxon>Bacillati</taxon>
        <taxon>Actinomycetota</taxon>
        <taxon>Actinomycetes</taxon>
        <taxon>Propionibacteriales</taxon>
        <taxon>Nocardioidaceae</taxon>
        <taxon>Nocardioides</taxon>
    </lineage>
</organism>